<feature type="domain" description="Myb-like" evidence="2">
    <location>
        <begin position="468"/>
        <end position="536"/>
    </location>
</feature>
<feature type="compositionally biased region" description="Basic residues" evidence="1">
    <location>
        <begin position="153"/>
        <end position="162"/>
    </location>
</feature>
<reference evidence="3" key="1">
    <citation type="journal article" date="2014" name="Nat. Genet.">
        <title>The genome of the stress-tolerant wild tomato species Solanum pennellii.</title>
        <authorList>
            <person name="Bolger A."/>
            <person name="Scossa F."/>
            <person name="Bolger M.E."/>
            <person name="Lanz C."/>
            <person name="Maumus F."/>
            <person name="Tohge T."/>
            <person name="Quesneville H."/>
            <person name="Alseekh S."/>
            <person name="Sorensen I."/>
            <person name="Lichtenstein G."/>
            <person name="Fich E.A."/>
            <person name="Conte M."/>
            <person name="Keller H."/>
            <person name="Schneeberger K."/>
            <person name="Schwacke R."/>
            <person name="Ofner I."/>
            <person name="Vrebalov J."/>
            <person name="Xu Y."/>
            <person name="Osorio S."/>
            <person name="Aflitos S.A."/>
            <person name="Schijlen E."/>
            <person name="Jimenez-Gomez J.M."/>
            <person name="Ryngajllo M."/>
            <person name="Kimura S."/>
            <person name="Kumar R."/>
            <person name="Koenig D."/>
            <person name="Headland L.R."/>
            <person name="Maloof J.N."/>
            <person name="Sinha N."/>
            <person name="van Ham R.C."/>
            <person name="Lankhorst R.K."/>
            <person name="Mao L."/>
            <person name="Vogel A."/>
            <person name="Arsova B."/>
            <person name="Panstruga R."/>
            <person name="Fei Z."/>
            <person name="Rose J.K."/>
            <person name="Zamir D."/>
            <person name="Carrari F."/>
            <person name="Giovannoni J.J."/>
            <person name="Weigel D."/>
            <person name="Usadel B."/>
            <person name="Fernie A.R."/>
        </authorList>
    </citation>
    <scope>NUCLEOTIDE SEQUENCE [LARGE SCALE GENOMIC DNA]</scope>
</reference>
<proteinExistence type="predicted"/>
<dbReference type="RefSeq" id="XP_015085731.1">
    <property type="nucleotide sequence ID" value="XM_015230245.2"/>
</dbReference>
<feature type="compositionally biased region" description="Basic and acidic residues" evidence="1">
    <location>
        <begin position="121"/>
        <end position="135"/>
    </location>
</feature>
<dbReference type="PANTHER" id="PTHR47430">
    <property type="entry name" value="GB|AAC33480.1"/>
    <property type="match status" value="1"/>
</dbReference>
<dbReference type="InterPro" id="IPR001005">
    <property type="entry name" value="SANT/Myb"/>
</dbReference>
<feature type="region of interest" description="Disordered" evidence="1">
    <location>
        <begin position="1"/>
        <end position="30"/>
    </location>
</feature>
<evidence type="ECO:0000313" key="3">
    <source>
        <dbReference type="Proteomes" id="UP000694930"/>
    </source>
</evidence>
<dbReference type="RefSeq" id="XP_015085729.1">
    <property type="nucleotide sequence ID" value="XM_015230243.2"/>
</dbReference>
<protein>
    <submittedName>
        <fullName evidence="4 5">Uncharacterized protein LOC107028977</fullName>
    </submittedName>
</protein>
<dbReference type="PANTHER" id="PTHR47430:SF3">
    <property type="entry name" value="CYCLIN-D-BINDING MYB-LIKE TRANSCRIPTION FACTOR 1"/>
    <property type="match status" value="1"/>
</dbReference>
<dbReference type="RefSeq" id="XP_015085730.1">
    <property type="nucleotide sequence ID" value="XM_015230244.2"/>
</dbReference>
<evidence type="ECO:0000256" key="1">
    <source>
        <dbReference type="SAM" id="MobiDB-lite"/>
    </source>
</evidence>
<evidence type="ECO:0000313" key="4">
    <source>
        <dbReference type="RefSeq" id="XP_015085729.1"/>
    </source>
</evidence>
<dbReference type="GeneID" id="107028977"/>
<dbReference type="Proteomes" id="UP000694930">
    <property type="component" value="Chromosome 8"/>
</dbReference>
<name>A0ABM1HHU1_SOLPN</name>
<keyword evidence="3" id="KW-1185">Reference proteome</keyword>
<feature type="domain" description="Myb-like" evidence="2">
    <location>
        <begin position="423"/>
        <end position="467"/>
    </location>
</feature>
<evidence type="ECO:0000259" key="2">
    <source>
        <dbReference type="PROSITE" id="PS50090"/>
    </source>
</evidence>
<evidence type="ECO:0000313" key="5">
    <source>
        <dbReference type="RefSeq" id="XP_015085730.1"/>
    </source>
</evidence>
<dbReference type="Gene3D" id="1.10.10.60">
    <property type="entry name" value="Homeodomain-like"/>
    <property type="match status" value="2"/>
</dbReference>
<dbReference type="PROSITE" id="PS50090">
    <property type="entry name" value="MYB_LIKE"/>
    <property type="match status" value="3"/>
</dbReference>
<feature type="compositionally biased region" description="Basic and acidic residues" evidence="1">
    <location>
        <begin position="67"/>
        <end position="77"/>
    </location>
</feature>
<evidence type="ECO:0000313" key="6">
    <source>
        <dbReference type="RefSeq" id="XP_015085731.1"/>
    </source>
</evidence>
<feature type="domain" description="Myb-like" evidence="2">
    <location>
        <begin position="538"/>
        <end position="591"/>
    </location>
</feature>
<feature type="compositionally biased region" description="Basic and acidic residues" evidence="1">
    <location>
        <begin position="47"/>
        <end position="56"/>
    </location>
</feature>
<dbReference type="Pfam" id="PF13921">
    <property type="entry name" value="Myb_DNA-bind_6"/>
    <property type="match status" value="1"/>
</dbReference>
<sequence length="631" mass="72825">MLMKSEKKSKNRKKNVVTDDSEVTKGDVKDVDHDSCFKEESLSFTGIRKERDKTKMETQAPGESEDSYIKIKKERGGGKQHGKYSKDGCEDTVENVFKKKKKLKNEQDILMMHDASLDTKTLAHESASRTHETKAVETLGEGSGGNLTDEVKRKKKKKKKDKRGKDGQVDIVVGVIQGVVSADEVNRKKRKKDKKKREDGLVDVVASVIQGDVLAIDEMKRKKRKKDKRNKEDGQVDIATGVIQGDVSAINEMKRKKRKKDKNKKDGQVDSVAGVIQGDVSAIEETEDRQIDDANIRKMKKTKLGHNSKNLTNEKTEKRVRFSDNVQFFHPISDPSNERHENNKQELLLGKYFTQEEDEIVKDAVCRYIEVYNLGDEGLQKVLNSKSYPKLRGCWKEIGKAIPYRPFTAVYHRAQRLFRMGEKRKWTEEEYGMLRKFQGAHGNKWTLLANELGKHPDHVGNAWDRIKLENRKRGQWDQEEVQKLFDLVNTDLQLKLSEERKSRHGMLRDNICWSSISDNLSTRISHHCCNKWYRQLTSSMVVAGEWADTDDYRLIAALFELDASCIEDVDWDNLLSHRHGDLCRKRWKEMVRQISQHENKSFDALVEVLAKRYRPDLVGAREVWDSKPLVP</sequence>
<dbReference type="SUPFAM" id="SSF46689">
    <property type="entry name" value="Homeodomain-like"/>
    <property type="match status" value="1"/>
</dbReference>
<accession>A0ABM1HHU1</accession>
<dbReference type="InterPro" id="IPR009057">
    <property type="entry name" value="Homeodomain-like_sf"/>
</dbReference>
<organism evidence="3 4">
    <name type="scientific">Solanum pennellii</name>
    <name type="common">Tomato</name>
    <name type="synonym">Lycopersicon pennellii</name>
    <dbReference type="NCBI Taxonomy" id="28526"/>
    <lineage>
        <taxon>Eukaryota</taxon>
        <taxon>Viridiplantae</taxon>
        <taxon>Streptophyta</taxon>
        <taxon>Embryophyta</taxon>
        <taxon>Tracheophyta</taxon>
        <taxon>Spermatophyta</taxon>
        <taxon>Magnoliopsida</taxon>
        <taxon>eudicotyledons</taxon>
        <taxon>Gunneridae</taxon>
        <taxon>Pentapetalae</taxon>
        <taxon>asterids</taxon>
        <taxon>lamiids</taxon>
        <taxon>Solanales</taxon>
        <taxon>Solanaceae</taxon>
        <taxon>Solanoideae</taxon>
        <taxon>Solaneae</taxon>
        <taxon>Solanum</taxon>
        <taxon>Solanum subgen. Lycopersicon</taxon>
    </lineage>
</organism>
<feature type="region of interest" description="Disordered" evidence="1">
    <location>
        <begin position="121"/>
        <end position="167"/>
    </location>
</feature>
<reference evidence="4 5" key="2">
    <citation type="submission" date="2025-05" db="UniProtKB">
        <authorList>
            <consortium name="RefSeq"/>
        </authorList>
    </citation>
    <scope>IDENTIFICATION</scope>
</reference>
<gene>
    <name evidence="4 5 6" type="primary">LOC107028977</name>
</gene>
<dbReference type="SMART" id="SM00717">
    <property type="entry name" value="SANT"/>
    <property type="match status" value="3"/>
</dbReference>
<feature type="region of interest" description="Disordered" evidence="1">
    <location>
        <begin position="47"/>
        <end position="88"/>
    </location>
</feature>